<accession>A0A8S1H8S2</accession>
<evidence type="ECO:0000313" key="1">
    <source>
        <dbReference type="EMBL" id="CAD6191805.1"/>
    </source>
</evidence>
<reference evidence="1" key="1">
    <citation type="submission" date="2020-10" db="EMBL/GenBank/DDBJ databases">
        <authorList>
            <person name="Kikuchi T."/>
        </authorList>
    </citation>
    <scope>NUCLEOTIDE SEQUENCE</scope>
    <source>
        <strain evidence="1">NKZ352</strain>
    </source>
</reference>
<protein>
    <submittedName>
        <fullName evidence="1">Uncharacterized protein</fullName>
    </submittedName>
</protein>
<dbReference type="OrthoDB" id="10250730at2759"/>
<dbReference type="Proteomes" id="UP000835052">
    <property type="component" value="Unassembled WGS sequence"/>
</dbReference>
<dbReference type="AlphaFoldDB" id="A0A8S1H8S2"/>
<gene>
    <name evidence="1" type="ORF">CAUJ_LOCUS7724</name>
</gene>
<proteinExistence type="predicted"/>
<organism evidence="1 2">
    <name type="scientific">Caenorhabditis auriculariae</name>
    <dbReference type="NCBI Taxonomy" id="2777116"/>
    <lineage>
        <taxon>Eukaryota</taxon>
        <taxon>Metazoa</taxon>
        <taxon>Ecdysozoa</taxon>
        <taxon>Nematoda</taxon>
        <taxon>Chromadorea</taxon>
        <taxon>Rhabditida</taxon>
        <taxon>Rhabditina</taxon>
        <taxon>Rhabditomorpha</taxon>
        <taxon>Rhabditoidea</taxon>
        <taxon>Rhabditidae</taxon>
        <taxon>Peloderinae</taxon>
        <taxon>Caenorhabditis</taxon>
    </lineage>
</organism>
<dbReference type="EMBL" id="CAJGYM010000023">
    <property type="protein sequence ID" value="CAD6191805.1"/>
    <property type="molecule type" value="Genomic_DNA"/>
</dbReference>
<comment type="caution">
    <text evidence="1">The sequence shown here is derived from an EMBL/GenBank/DDBJ whole genome shotgun (WGS) entry which is preliminary data.</text>
</comment>
<sequence length="132" mass="14498">MSKAIKFLTKTFKLATTDIANQYALPVKSLTGYAVTKKTASSSRRLNQLLVDSLNISKDEKILEIGYGRGDALGMCYEKLKDAWTTRSPGGSVLRDGHPVAAWLTDVLAEVVRPSGRWAPEWALDVSRNPVC</sequence>
<keyword evidence="2" id="KW-1185">Reference proteome</keyword>
<name>A0A8S1H8S2_9PELO</name>
<evidence type="ECO:0000313" key="2">
    <source>
        <dbReference type="Proteomes" id="UP000835052"/>
    </source>
</evidence>